<evidence type="ECO:0000256" key="1">
    <source>
        <dbReference type="ARBA" id="ARBA00005257"/>
    </source>
</evidence>
<dbReference type="InterPro" id="IPR020919">
    <property type="entry name" value="Ribosomal_protein_eS8_arc"/>
</dbReference>
<dbReference type="GO" id="GO:1990904">
    <property type="term" value="C:ribonucleoprotein complex"/>
    <property type="evidence" value="ECO:0007669"/>
    <property type="project" value="UniProtKB-KW"/>
</dbReference>
<name>A0A099T4U7_METMT</name>
<keyword evidence="4 6" id="KW-0687">Ribonucleoprotein</keyword>
<organism evidence="8 9">
    <name type="scientific">Methanococcoides methylutens</name>
    <dbReference type="NCBI Taxonomy" id="2226"/>
    <lineage>
        <taxon>Archaea</taxon>
        <taxon>Methanobacteriati</taxon>
        <taxon>Methanobacteriota</taxon>
        <taxon>Stenosarchaea group</taxon>
        <taxon>Methanomicrobia</taxon>
        <taxon>Methanosarcinales</taxon>
        <taxon>Methanosarcinaceae</taxon>
        <taxon>Methanococcoides</taxon>
    </lineage>
</organism>
<dbReference type="RefSeq" id="WP_048193639.1">
    <property type="nucleotide sequence ID" value="NZ_CAAGSM010000002.1"/>
</dbReference>
<gene>
    <name evidence="6" type="primary">rps8e</name>
    <name evidence="8" type="ORF">LI82_04185</name>
</gene>
<dbReference type="GO" id="GO:0005840">
    <property type="term" value="C:ribosome"/>
    <property type="evidence" value="ECO:0007669"/>
    <property type="project" value="UniProtKB-KW"/>
</dbReference>
<comment type="subunit">
    <text evidence="2 6">Part of the 30S ribosomal subunit.</text>
</comment>
<evidence type="ECO:0000256" key="4">
    <source>
        <dbReference type="ARBA" id="ARBA00023274"/>
    </source>
</evidence>
<accession>A0A099T4U7</accession>
<evidence type="ECO:0000256" key="2">
    <source>
        <dbReference type="ARBA" id="ARBA00011458"/>
    </source>
</evidence>
<sequence>MQFQGRSKRKYTGAKIKSSRGKRKYELGREPAETHVADTKRKNISTRGGNRKVRLLQSNTANVTNPADGKTVVSAIETVVDNTANEHYIRRNTITKGSVIKTAAGNAIVTSRPGQDGVVNAVLIE</sequence>
<dbReference type="EMBL" id="JRHO01000009">
    <property type="protein sequence ID" value="KGK99226.1"/>
    <property type="molecule type" value="Genomic_DNA"/>
</dbReference>
<comment type="caution">
    <text evidence="8">The sequence shown here is derived from an EMBL/GenBank/DDBJ whole genome shotgun (WGS) entry which is preliminary data.</text>
</comment>
<dbReference type="CDD" id="cd11382">
    <property type="entry name" value="Ribosomal_S8e"/>
    <property type="match status" value="1"/>
</dbReference>
<dbReference type="InterPro" id="IPR018283">
    <property type="entry name" value="Ribosomal_eS8_CS"/>
</dbReference>
<dbReference type="GO" id="GO:0003735">
    <property type="term" value="F:structural constituent of ribosome"/>
    <property type="evidence" value="ECO:0007669"/>
    <property type="project" value="InterPro"/>
</dbReference>
<evidence type="ECO:0000313" key="8">
    <source>
        <dbReference type="EMBL" id="KGK99226.1"/>
    </source>
</evidence>
<dbReference type="PROSITE" id="PS01193">
    <property type="entry name" value="RIBOSOMAL_S8E"/>
    <property type="match status" value="1"/>
</dbReference>
<dbReference type="NCBIfam" id="TIGR00307">
    <property type="entry name" value="eS8"/>
    <property type="match status" value="1"/>
</dbReference>
<proteinExistence type="inferred from homology"/>
<evidence type="ECO:0000313" key="9">
    <source>
        <dbReference type="Proteomes" id="UP000029859"/>
    </source>
</evidence>
<evidence type="ECO:0000256" key="7">
    <source>
        <dbReference type="SAM" id="MobiDB-lite"/>
    </source>
</evidence>
<dbReference type="InterPro" id="IPR022309">
    <property type="entry name" value="Ribosomal_Se8/biogenesis_NSA2"/>
</dbReference>
<dbReference type="GeneID" id="69201595"/>
<dbReference type="OrthoDB" id="372305at2157"/>
<evidence type="ECO:0000256" key="3">
    <source>
        <dbReference type="ARBA" id="ARBA00022980"/>
    </source>
</evidence>
<evidence type="ECO:0000256" key="5">
    <source>
        <dbReference type="ARBA" id="ARBA00035277"/>
    </source>
</evidence>
<reference evidence="8 9" key="1">
    <citation type="submission" date="2014-09" db="EMBL/GenBank/DDBJ databases">
        <title>Draft genome sequence of an obligately methylotrophic methanogen, Methanococcoides methylutens, isolated from marine sediment.</title>
        <authorList>
            <person name="Guan Y."/>
            <person name="Ngugi D.K."/>
            <person name="Blom J."/>
            <person name="Ali S."/>
            <person name="Ferry J.G."/>
            <person name="Stingl U."/>
        </authorList>
    </citation>
    <scope>NUCLEOTIDE SEQUENCE [LARGE SCALE GENOMIC DNA]</scope>
    <source>
        <strain evidence="8 9">DSM 2657</strain>
    </source>
</reference>
<dbReference type="Gene3D" id="3.10.290.70">
    <property type="match status" value="1"/>
</dbReference>
<feature type="region of interest" description="Disordered" evidence="7">
    <location>
        <begin position="1"/>
        <end position="24"/>
    </location>
</feature>
<keyword evidence="9" id="KW-1185">Reference proteome</keyword>
<keyword evidence="3 6" id="KW-0689">Ribosomal protein</keyword>
<dbReference type="GO" id="GO:0006412">
    <property type="term" value="P:translation"/>
    <property type="evidence" value="ECO:0007669"/>
    <property type="project" value="UniProtKB-UniRule"/>
</dbReference>
<protein>
    <recommendedName>
        <fullName evidence="5 6">Small ribosomal subunit protein eS8</fullName>
    </recommendedName>
</protein>
<dbReference type="Pfam" id="PF01201">
    <property type="entry name" value="Ribosomal_S8e"/>
    <property type="match status" value="1"/>
</dbReference>
<dbReference type="HAMAP" id="MF_00029">
    <property type="entry name" value="Ribosomal_eS8"/>
    <property type="match status" value="1"/>
</dbReference>
<dbReference type="AlphaFoldDB" id="A0A099T4U7"/>
<feature type="compositionally biased region" description="Basic residues" evidence="7">
    <location>
        <begin position="1"/>
        <end position="23"/>
    </location>
</feature>
<dbReference type="Proteomes" id="UP000029859">
    <property type="component" value="Unassembled WGS sequence"/>
</dbReference>
<evidence type="ECO:0000256" key="6">
    <source>
        <dbReference type="HAMAP-Rule" id="MF_00029"/>
    </source>
</evidence>
<dbReference type="InterPro" id="IPR001047">
    <property type="entry name" value="Ribosomal_eS8"/>
</dbReference>
<dbReference type="PANTHER" id="PTHR10394">
    <property type="entry name" value="40S RIBOSOMAL PROTEIN S8"/>
    <property type="match status" value="1"/>
</dbReference>
<comment type="similarity">
    <text evidence="1 6">Belongs to the eukaryotic ribosomal protein eS8 family.</text>
</comment>